<dbReference type="Proteomes" id="UP001055439">
    <property type="component" value="Chromosome 1"/>
</dbReference>
<dbReference type="InterPro" id="IPR003409">
    <property type="entry name" value="MORN"/>
</dbReference>
<sequence length="423" mass="46700">MGGGRSPPLHCAFPPSLFASIAFLLVLPFVLFYFNRAFTTANSLLLASACLALVSILLVWSRFLKLRAARKGGPVRWFIGDDVAGRVSNRGIKSSKAEREGVVFFSNGDVYEGELHNGRCHGSGVYRFYVKGRYEGDWVDGKYDGHGIESWARGSRYRGQYRQGMRHGFGVYRFYDGDSYAGEWVGGQSHGCGVQTFSEGSCYSGEFKCGVKHGLGQYRFRNGDWYSGEYFGDKIHGFGVYNFANGHCYEGSWHEGRRQGFGTYTFRNGERRSGEWDCGVLKNSLLASDPVVERVLEAARKAAENATLLPLVEEQVKQAVSAANKAVTAARVAAIRAVQNQKDGKCCDLYVAGSAIHVLNIFCCIQQKEKEGLKEAPSAVTITNQVWWRILVPCAVFLGCHLCLDLHMGKSNFVTALIGCSLV</sequence>
<dbReference type="PANTHER" id="PTHR23084">
    <property type="entry name" value="PHOSPHATIDYLINOSITOL-4-PHOSPHATE 5-KINASE RELATED"/>
    <property type="match status" value="1"/>
</dbReference>
<keyword evidence="2" id="KW-1133">Transmembrane helix</keyword>
<evidence type="ECO:0000256" key="1">
    <source>
        <dbReference type="ARBA" id="ARBA00022737"/>
    </source>
</evidence>
<feature type="transmembrane region" description="Helical" evidence="2">
    <location>
        <begin position="40"/>
        <end position="60"/>
    </location>
</feature>
<keyword evidence="4" id="KW-1185">Reference proteome</keyword>
<evidence type="ECO:0000313" key="3">
    <source>
        <dbReference type="EMBL" id="URD76792.1"/>
    </source>
</evidence>
<reference evidence="3" key="1">
    <citation type="submission" date="2022-05" db="EMBL/GenBank/DDBJ databases">
        <title>The Musa troglodytarum L. genome provides insights into the mechanism of non-climacteric behaviour and enrichment of carotenoids.</title>
        <authorList>
            <person name="Wang J."/>
        </authorList>
    </citation>
    <scope>NUCLEOTIDE SEQUENCE</scope>
    <source>
        <tissue evidence="3">Leaf</tissue>
    </source>
</reference>
<dbReference type="GO" id="GO:0016020">
    <property type="term" value="C:membrane"/>
    <property type="evidence" value="ECO:0007669"/>
    <property type="project" value="UniProtKB-ARBA"/>
</dbReference>
<dbReference type="Gene3D" id="2.20.110.10">
    <property type="entry name" value="Histone H3 K4-specific methyltransferase SET7/9 N-terminal domain"/>
    <property type="match status" value="4"/>
</dbReference>
<proteinExistence type="predicted"/>
<accession>A0A9E7EH48</accession>
<keyword evidence="2" id="KW-0812">Transmembrane</keyword>
<keyword evidence="1" id="KW-0677">Repeat</keyword>
<dbReference type="PANTHER" id="PTHR23084:SF254">
    <property type="entry name" value="OS08G0469700 PROTEIN"/>
    <property type="match status" value="1"/>
</dbReference>
<dbReference type="EMBL" id="CP097502">
    <property type="protein sequence ID" value="URD76792.1"/>
    <property type="molecule type" value="Genomic_DNA"/>
</dbReference>
<gene>
    <name evidence="3" type="ORF">MUK42_09261</name>
</gene>
<organism evidence="3 4">
    <name type="scientific">Musa troglodytarum</name>
    <name type="common">fe'i banana</name>
    <dbReference type="NCBI Taxonomy" id="320322"/>
    <lineage>
        <taxon>Eukaryota</taxon>
        <taxon>Viridiplantae</taxon>
        <taxon>Streptophyta</taxon>
        <taxon>Embryophyta</taxon>
        <taxon>Tracheophyta</taxon>
        <taxon>Spermatophyta</taxon>
        <taxon>Magnoliopsida</taxon>
        <taxon>Liliopsida</taxon>
        <taxon>Zingiberales</taxon>
        <taxon>Musaceae</taxon>
        <taxon>Musa</taxon>
    </lineage>
</organism>
<evidence type="ECO:0000313" key="4">
    <source>
        <dbReference type="Proteomes" id="UP001055439"/>
    </source>
</evidence>
<dbReference type="OrthoDB" id="437960at2759"/>
<protein>
    <submittedName>
        <fullName evidence="3">MORN</fullName>
    </submittedName>
</protein>
<name>A0A9E7EH48_9LILI</name>
<dbReference type="SMART" id="SM00698">
    <property type="entry name" value="MORN"/>
    <property type="match status" value="7"/>
</dbReference>
<dbReference type="FunFam" id="2.20.110.10:FF:000002">
    <property type="entry name" value="Phosphatidylinositol 4-phosphate 5-kinase 8"/>
    <property type="match status" value="3"/>
</dbReference>
<dbReference type="Pfam" id="PF02493">
    <property type="entry name" value="MORN"/>
    <property type="match status" value="7"/>
</dbReference>
<evidence type="ECO:0000256" key="2">
    <source>
        <dbReference type="SAM" id="Phobius"/>
    </source>
</evidence>
<dbReference type="EMBL" id="CP097502">
    <property type="protein sequence ID" value="URD76788.1"/>
    <property type="molecule type" value="Genomic_DNA"/>
</dbReference>
<feature type="transmembrane region" description="Helical" evidence="2">
    <location>
        <begin position="12"/>
        <end position="34"/>
    </location>
</feature>
<dbReference type="SUPFAM" id="SSF82185">
    <property type="entry name" value="Histone H3 K4-specific methyltransferase SET7/9 N-terminal domain"/>
    <property type="match status" value="1"/>
</dbReference>
<dbReference type="AlphaFoldDB" id="A0A9E7EH48"/>
<keyword evidence="2" id="KW-0472">Membrane</keyword>